<dbReference type="InterPro" id="IPR013083">
    <property type="entry name" value="Znf_RING/FYVE/PHD"/>
</dbReference>
<dbReference type="GO" id="GO:0016579">
    <property type="term" value="P:protein deubiquitination"/>
    <property type="evidence" value="ECO:0007669"/>
    <property type="project" value="InterPro"/>
</dbReference>
<dbReference type="EC" id="3.4.19.12" evidence="11"/>
<dbReference type="InterPro" id="IPR018200">
    <property type="entry name" value="USP_CS"/>
</dbReference>
<evidence type="ECO:0000256" key="12">
    <source>
        <dbReference type="SAM" id="MobiDB-lite"/>
    </source>
</evidence>
<dbReference type="Pfam" id="PF00443">
    <property type="entry name" value="UCH"/>
    <property type="match status" value="1"/>
</dbReference>
<dbReference type="PROSITE" id="PS00973">
    <property type="entry name" value="USP_2"/>
    <property type="match status" value="1"/>
</dbReference>
<dbReference type="FunFam" id="3.30.40.10:FF:000147">
    <property type="entry name" value="Ubiquitin carboxyl-terminal hydrolase 16"/>
    <property type="match status" value="1"/>
</dbReference>
<keyword evidence="7 11" id="KW-0788">Thiol protease</keyword>
<keyword evidence="16" id="KW-1185">Reference proteome</keyword>
<dbReference type="InterPro" id="IPR028889">
    <property type="entry name" value="USP"/>
</dbReference>
<name>A0A2K5PDW3_CEBIM</name>
<proteinExistence type="inferred from homology"/>
<reference evidence="15" key="2">
    <citation type="submission" date="2025-09" db="UniProtKB">
        <authorList>
            <consortium name="Ensembl"/>
        </authorList>
    </citation>
    <scope>IDENTIFICATION</scope>
</reference>
<comment type="function">
    <text evidence="11">Deubiquitinating enzyme that removes conjugated ubiquitin from specific proteins to regulate different cellular processes.</text>
</comment>
<feature type="compositionally biased region" description="Basic and acidic residues" evidence="12">
    <location>
        <begin position="1"/>
        <end position="14"/>
    </location>
</feature>
<dbReference type="InterPro" id="IPR001394">
    <property type="entry name" value="Peptidase_C19_UCH"/>
</dbReference>
<reference evidence="15" key="1">
    <citation type="submission" date="2025-08" db="UniProtKB">
        <authorList>
            <consortium name="Ensembl"/>
        </authorList>
    </citation>
    <scope>IDENTIFICATION</scope>
</reference>
<protein>
    <recommendedName>
        <fullName evidence="11">Ubiquitin carboxyl-terminal hydrolase</fullName>
        <ecNumber evidence="11">3.4.19.12</ecNumber>
    </recommendedName>
</protein>
<dbReference type="PANTHER" id="PTHR21646">
    <property type="entry name" value="UBIQUITIN CARBOXYL-TERMINAL HYDROLASE"/>
    <property type="match status" value="1"/>
</dbReference>
<evidence type="ECO:0000313" key="15">
    <source>
        <dbReference type="Ensembl" id="ENSCCAP00000001827.1"/>
    </source>
</evidence>
<dbReference type="InterPro" id="IPR001607">
    <property type="entry name" value="Znf_UBP"/>
</dbReference>
<evidence type="ECO:0000256" key="9">
    <source>
        <dbReference type="ARBA" id="ARBA00023242"/>
    </source>
</evidence>
<evidence type="ECO:0000256" key="11">
    <source>
        <dbReference type="RuleBase" id="RU366025"/>
    </source>
</evidence>
<dbReference type="Gene3D" id="3.30.40.10">
    <property type="entry name" value="Zinc/RING finger domain, C3HC4 (zinc finger)"/>
    <property type="match status" value="1"/>
</dbReference>
<gene>
    <name evidence="15" type="primary">USP45</name>
</gene>
<feature type="domain" description="USP" evidence="13">
    <location>
        <begin position="191"/>
        <end position="739"/>
    </location>
</feature>
<dbReference type="GO" id="GO:0006508">
    <property type="term" value="P:proteolysis"/>
    <property type="evidence" value="ECO:0007669"/>
    <property type="project" value="UniProtKB-KW"/>
</dbReference>
<feature type="region of interest" description="Disordered" evidence="12">
    <location>
        <begin position="405"/>
        <end position="477"/>
    </location>
</feature>
<dbReference type="SUPFAM" id="SSF57850">
    <property type="entry name" value="RING/U-box"/>
    <property type="match status" value="1"/>
</dbReference>
<dbReference type="SMART" id="SM00290">
    <property type="entry name" value="ZnF_UBP"/>
    <property type="match status" value="1"/>
</dbReference>
<comment type="similarity">
    <text evidence="11">Belongs to the peptidase C19 family.</text>
</comment>
<evidence type="ECO:0000259" key="13">
    <source>
        <dbReference type="PROSITE" id="PS50235"/>
    </source>
</evidence>
<dbReference type="PANTHER" id="PTHR21646:SF34">
    <property type="entry name" value="UBIQUITIN CARBOXYL-TERMINAL HYDROLASE 45"/>
    <property type="match status" value="1"/>
</dbReference>
<keyword evidence="2 11" id="KW-0645">Protease</keyword>
<evidence type="ECO:0000256" key="5">
    <source>
        <dbReference type="ARBA" id="ARBA00022786"/>
    </source>
</evidence>
<dbReference type="PROSITE" id="PS00972">
    <property type="entry name" value="USP_1"/>
    <property type="match status" value="1"/>
</dbReference>
<keyword evidence="9" id="KW-0539">Nucleus</keyword>
<dbReference type="InterPro" id="IPR038765">
    <property type="entry name" value="Papain-like_cys_pep_sf"/>
</dbReference>
<dbReference type="InterPro" id="IPR050185">
    <property type="entry name" value="Ub_carboxyl-term_hydrolase"/>
</dbReference>
<dbReference type="Pfam" id="PF02148">
    <property type="entry name" value="zf-UBP"/>
    <property type="match status" value="1"/>
</dbReference>
<comment type="catalytic activity">
    <reaction evidence="1 11">
        <text>Thiol-dependent hydrolysis of ester, thioester, amide, peptide and isopeptide bonds formed by the C-terminal Gly of ubiquitin (a 76-residue protein attached to proteins as an intracellular targeting signal).</text>
        <dbReference type="EC" id="3.4.19.12"/>
    </reaction>
</comment>
<keyword evidence="3" id="KW-0479">Metal-binding</keyword>
<keyword evidence="5 11" id="KW-0833">Ubl conjugation pathway</keyword>
<dbReference type="PROSITE" id="PS50271">
    <property type="entry name" value="ZF_UBP"/>
    <property type="match status" value="1"/>
</dbReference>
<keyword evidence="8" id="KW-0862">Zinc</keyword>
<sequence length="740" mass="83017">MRVKDPTKALPEKGKRSKRPTAPHDEDSSDDIAVGLTCQHVSHAISVNHVKRAIAENLWSVCSECLKERRFCDGQPVLPSDIWLCLKCGFQGCGKNSESQHSLKHFKSSGTEPHCIIISLSTWIIWCYECDEKLSTHCNKKVLAQIVDFLQKHASKIQTSTFSRIMKLCEEKCETDEIKKEGKGRSLSSVRGLTNLGNTCFFNAVMQNLAQTYILTDLMNEIKENSTKLKIFPSSDSQLDPLVVELSRPGPLTSALFLFLHSMKETEKGPLSPKVLFNQLCQKAPRFKDFQQQDSQELLHYLLDAVRTEETKYGKEGVKMNFIDRIFIGELTSTVMCEECANISMVKDPFIDISLPIIEERNQLIHDRKRIKKLSSGETVVIYQKNENLEMNEDSFMFASLMNSESTLNESPTDDSEKEASHSESNVDADSEASESESASKQPGLFRSSRGSGVHTDGPLCPPSAGEMLYTKETDSGDKEMSEAISELCLSSTVTGDQDFGRENQPLTFSNNLCFSEGKHLRFQSPQNAFQTLSQSYITASKECSVQSCLYQFTSMELLIGNNKLLCENCTENKQKYQEETSLAEKKVEGVYTNARKQLLISAIPVVLILHLKRFHQAGLSLRKVNRHVDFPLTLDLAPFCSATCKNASMGDKVLYGLYGIVEHSGSMRGGHYTAYVRVRTPSRKLLEHITKKKNVPGLKEADSESAGQWVHVSDTYVQVVPESRALSAQAYLLFYERVL</sequence>
<accession>A0A2K5PDW3</accession>
<dbReference type="Proteomes" id="UP000233040">
    <property type="component" value="Unassembled WGS sequence"/>
</dbReference>
<dbReference type="SUPFAM" id="SSF54001">
    <property type="entry name" value="Cysteine proteinases"/>
    <property type="match status" value="1"/>
</dbReference>
<keyword evidence="4 10" id="KW-0863">Zinc-finger</keyword>
<dbReference type="FunFam" id="3.90.70.10:FF:000102">
    <property type="entry name" value="Ubiquitinyl hydrolase 1"/>
    <property type="match status" value="1"/>
</dbReference>
<evidence type="ECO:0000259" key="14">
    <source>
        <dbReference type="PROSITE" id="PS50271"/>
    </source>
</evidence>
<evidence type="ECO:0000256" key="4">
    <source>
        <dbReference type="ARBA" id="ARBA00022771"/>
    </source>
</evidence>
<evidence type="ECO:0000256" key="8">
    <source>
        <dbReference type="ARBA" id="ARBA00022833"/>
    </source>
</evidence>
<evidence type="ECO:0000256" key="7">
    <source>
        <dbReference type="ARBA" id="ARBA00022807"/>
    </source>
</evidence>
<evidence type="ECO:0000256" key="1">
    <source>
        <dbReference type="ARBA" id="ARBA00000707"/>
    </source>
</evidence>
<dbReference type="GeneTree" id="ENSGT00940000157719"/>
<dbReference type="GO" id="GO:0008270">
    <property type="term" value="F:zinc ion binding"/>
    <property type="evidence" value="ECO:0007669"/>
    <property type="project" value="UniProtKB-KW"/>
</dbReference>
<dbReference type="CDD" id="cd02667">
    <property type="entry name" value="Peptidase_C19K"/>
    <property type="match status" value="1"/>
</dbReference>
<feature type="domain" description="UBP-type" evidence="14">
    <location>
        <begin position="36"/>
        <end position="153"/>
    </location>
</feature>
<dbReference type="PROSITE" id="PS50235">
    <property type="entry name" value="USP_3"/>
    <property type="match status" value="1"/>
</dbReference>
<dbReference type="Gene3D" id="3.90.70.10">
    <property type="entry name" value="Cysteine proteinases"/>
    <property type="match status" value="2"/>
</dbReference>
<evidence type="ECO:0000256" key="2">
    <source>
        <dbReference type="ARBA" id="ARBA00022670"/>
    </source>
</evidence>
<keyword evidence="6 11" id="KW-0378">Hydrolase</keyword>
<evidence type="ECO:0000256" key="6">
    <source>
        <dbReference type="ARBA" id="ARBA00022801"/>
    </source>
</evidence>
<dbReference type="Ensembl" id="ENSCCAT00000012448.1">
    <property type="protein sequence ID" value="ENSCCAP00000001827.1"/>
    <property type="gene ID" value="ENSCCAG00000011019.1"/>
</dbReference>
<evidence type="ECO:0000256" key="3">
    <source>
        <dbReference type="ARBA" id="ARBA00022723"/>
    </source>
</evidence>
<organism evidence="15 16">
    <name type="scientific">Cebus imitator</name>
    <name type="common">Panamanian white-faced capuchin</name>
    <name type="synonym">Cebus capucinus imitator</name>
    <dbReference type="NCBI Taxonomy" id="2715852"/>
    <lineage>
        <taxon>Eukaryota</taxon>
        <taxon>Metazoa</taxon>
        <taxon>Chordata</taxon>
        <taxon>Craniata</taxon>
        <taxon>Vertebrata</taxon>
        <taxon>Euteleostomi</taxon>
        <taxon>Mammalia</taxon>
        <taxon>Eutheria</taxon>
        <taxon>Euarchontoglires</taxon>
        <taxon>Primates</taxon>
        <taxon>Haplorrhini</taxon>
        <taxon>Platyrrhini</taxon>
        <taxon>Cebidae</taxon>
        <taxon>Cebinae</taxon>
        <taxon>Cebus</taxon>
    </lineage>
</organism>
<feature type="region of interest" description="Disordered" evidence="12">
    <location>
        <begin position="1"/>
        <end position="29"/>
    </location>
</feature>
<evidence type="ECO:0000256" key="10">
    <source>
        <dbReference type="PROSITE-ProRule" id="PRU00502"/>
    </source>
</evidence>
<dbReference type="GO" id="GO:0004843">
    <property type="term" value="F:cysteine-type deubiquitinase activity"/>
    <property type="evidence" value="ECO:0007669"/>
    <property type="project" value="UniProtKB-UniRule"/>
</dbReference>
<dbReference type="AlphaFoldDB" id="A0A2K5PDW3"/>
<evidence type="ECO:0000313" key="16">
    <source>
        <dbReference type="Proteomes" id="UP000233040"/>
    </source>
</evidence>